<proteinExistence type="predicted"/>
<evidence type="ECO:0000313" key="5">
    <source>
        <dbReference type="Proteomes" id="UP000485058"/>
    </source>
</evidence>
<feature type="non-terminal residue" evidence="4">
    <location>
        <position position="1"/>
    </location>
</feature>
<dbReference type="Proteomes" id="UP000485058">
    <property type="component" value="Unassembled WGS sequence"/>
</dbReference>
<evidence type="ECO:0000256" key="1">
    <source>
        <dbReference type="ARBA" id="ARBA00022679"/>
    </source>
</evidence>
<evidence type="ECO:0000313" key="4">
    <source>
        <dbReference type="EMBL" id="GFH17118.1"/>
    </source>
</evidence>
<dbReference type="GO" id="GO:0016740">
    <property type="term" value="F:transferase activity"/>
    <property type="evidence" value="ECO:0007669"/>
    <property type="project" value="UniProtKB-KW"/>
</dbReference>
<dbReference type="EMBL" id="BLLF01001099">
    <property type="protein sequence ID" value="GFH17118.1"/>
    <property type="molecule type" value="Genomic_DNA"/>
</dbReference>
<dbReference type="Gene3D" id="3.10.110.10">
    <property type="entry name" value="Ubiquitin Conjugating Enzyme"/>
    <property type="match status" value="1"/>
</dbReference>
<reference evidence="4 5" key="1">
    <citation type="submission" date="2020-02" db="EMBL/GenBank/DDBJ databases">
        <title>Draft genome sequence of Haematococcus lacustris strain NIES-144.</title>
        <authorList>
            <person name="Morimoto D."/>
            <person name="Nakagawa S."/>
            <person name="Yoshida T."/>
            <person name="Sawayama S."/>
        </authorList>
    </citation>
    <scope>NUCLEOTIDE SEQUENCE [LARGE SCALE GENOMIC DNA]</scope>
    <source>
        <strain evidence="4 5">NIES-144</strain>
    </source>
</reference>
<keyword evidence="2" id="KW-0833">Ubl conjugation pathway</keyword>
<dbReference type="PROSITE" id="PS50127">
    <property type="entry name" value="UBC_2"/>
    <property type="match status" value="1"/>
</dbReference>
<dbReference type="PANTHER" id="PTHR46116">
    <property type="entry name" value="(E3-INDEPENDENT) E2 UBIQUITIN-CONJUGATING ENZYME"/>
    <property type="match status" value="1"/>
</dbReference>
<dbReference type="Pfam" id="PF00179">
    <property type="entry name" value="UQ_con"/>
    <property type="match status" value="1"/>
</dbReference>
<gene>
    <name evidence="4" type="ORF">HaLaN_13678</name>
</gene>
<dbReference type="AlphaFoldDB" id="A0A699ZDQ4"/>
<feature type="domain" description="UBC core" evidence="3">
    <location>
        <begin position="59"/>
        <end position="176"/>
    </location>
</feature>
<protein>
    <submittedName>
        <fullName evidence="4">Ubiquitin_conjugat_2 domain-containing protein</fullName>
    </submittedName>
</protein>
<dbReference type="SUPFAM" id="SSF54495">
    <property type="entry name" value="UBC-like"/>
    <property type="match status" value="1"/>
</dbReference>
<evidence type="ECO:0000259" key="3">
    <source>
        <dbReference type="PROSITE" id="PS50127"/>
    </source>
</evidence>
<accession>A0A699ZDQ4</accession>
<sequence length="176" mass="18909">MAAVMKPKLPALVLLLALVSMLQVVVVVVGMQVLEVSRLGEAGHLFAAEARREGVTPSERITALGREISALASDLPLSANSSVFVALDDEKMMLWRAVIVGPTDTPYAGGCFIFDLYFPPTYPQVCPQVKLKTTGGGKVRFNPNLYNCGKVCLSLLGTWMGEKGEGWLPKVSTANQ</sequence>
<feature type="non-terminal residue" evidence="4">
    <location>
        <position position="176"/>
    </location>
</feature>
<dbReference type="InterPro" id="IPR000608">
    <property type="entry name" value="UBC"/>
</dbReference>
<evidence type="ECO:0000256" key="2">
    <source>
        <dbReference type="ARBA" id="ARBA00022786"/>
    </source>
</evidence>
<comment type="caution">
    <text evidence="4">The sequence shown here is derived from an EMBL/GenBank/DDBJ whole genome shotgun (WGS) entry which is preliminary data.</text>
</comment>
<keyword evidence="1" id="KW-0808">Transferase</keyword>
<keyword evidence="5" id="KW-1185">Reference proteome</keyword>
<name>A0A699ZDQ4_HAELA</name>
<dbReference type="PANTHER" id="PTHR46116:SF39">
    <property type="entry name" value="BACULOVIRAL IAP REPEAT-CONTAINING PROTEIN 6"/>
    <property type="match status" value="1"/>
</dbReference>
<dbReference type="InterPro" id="IPR016135">
    <property type="entry name" value="UBQ-conjugating_enzyme/RWD"/>
</dbReference>
<organism evidence="4 5">
    <name type="scientific">Haematococcus lacustris</name>
    <name type="common">Green alga</name>
    <name type="synonym">Haematococcus pluvialis</name>
    <dbReference type="NCBI Taxonomy" id="44745"/>
    <lineage>
        <taxon>Eukaryota</taxon>
        <taxon>Viridiplantae</taxon>
        <taxon>Chlorophyta</taxon>
        <taxon>core chlorophytes</taxon>
        <taxon>Chlorophyceae</taxon>
        <taxon>CS clade</taxon>
        <taxon>Chlamydomonadales</taxon>
        <taxon>Haematococcaceae</taxon>
        <taxon>Haematococcus</taxon>
    </lineage>
</organism>